<comment type="catalytic activity">
    <reaction evidence="1">
        <text>dihydroxyacetone + phosphoenolpyruvate = dihydroxyacetone phosphate + pyruvate</text>
        <dbReference type="Rhea" id="RHEA:18381"/>
        <dbReference type="ChEBI" id="CHEBI:15361"/>
        <dbReference type="ChEBI" id="CHEBI:16016"/>
        <dbReference type="ChEBI" id="CHEBI:57642"/>
        <dbReference type="ChEBI" id="CHEBI:58702"/>
        <dbReference type="EC" id="2.7.1.121"/>
    </reaction>
</comment>
<dbReference type="PRINTS" id="PR00107">
    <property type="entry name" value="PHOSPHOCPHPR"/>
</dbReference>
<dbReference type="PROSITE" id="PS00369">
    <property type="entry name" value="PTS_HPR_HIS"/>
    <property type="match status" value="1"/>
</dbReference>
<name>A0ABT1JND9_ACTCY</name>
<dbReference type="InterPro" id="IPR004701">
    <property type="entry name" value="PTS_EIIA_man-typ"/>
</dbReference>
<evidence type="ECO:0000259" key="8">
    <source>
        <dbReference type="PROSITE" id="PS51096"/>
    </source>
</evidence>
<dbReference type="Proteomes" id="UP000791080">
    <property type="component" value="Unassembled WGS sequence"/>
</dbReference>
<comment type="subunit">
    <text evidence="7">Homodimer. The dihydroxyacetone kinase complex is composed of a homodimer of DhaM, a homodimer of DhaK and the subunit DhaL.</text>
</comment>
<evidence type="ECO:0000256" key="3">
    <source>
        <dbReference type="ARBA" id="ARBA00003681"/>
    </source>
</evidence>
<feature type="domain" description="PTS EIIA type-4" evidence="8">
    <location>
        <begin position="2"/>
        <end position="129"/>
    </location>
</feature>
<dbReference type="SUPFAM" id="SSF55594">
    <property type="entry name" value="HPr-like"/>
    <property type="match status" value="1"/>
</dbReference>
<dbReference type="Gene3D" id="3.30.1340.10">
    <property type="entry name" value="HPr-like"/>
    <property type="match status" value="1"/>
</dbReference>
<dbReference type="PANTHER" id="PTHR38594:SF1">
    <property type="entry name" value="PEP-DEPENDENT DIHYDROXYACETONE KINASE, PHOSPHORYL DONOR SUBUNIT DHAM"/>
    <property type="match status" value="1"/>
</dbReference>
<dbReference type="PANTHER" id="PTHR38594">
    <property type="entry name" value="PEP-DEPENDENT DIHYDROXYACETONE KINASE, PHOSPHORYL DONOR SUBUNIT DHAM"/>
    <property type="match status" value="1"/>
</dbReference>
<dbReference type="NCBIfam" id="TIGR01003">
    <property type="entry name" value="PTS_HPr_family"/>
    <property type="match status" value="1"/>
</dbReference>
<keyword evidence="11" id="KW-1185">Reference proteome</keyword>
<reference evidence="10 11" key="1">
    <citation type="submission" date="2022-06" db="EMBL/GenBank/DDBJ databases">
        <title>Genomic Encyclopedia of Type Strains, Phase I: the one thousand microbial genomes (KMG-I) project.</title>
        <authorList>
            <person name="Kyrpides N."/>
        </authorList>
    </citation>
    <scope>NUCLEOTIDE SEQUENCE [LARGE SCALE GENOMIC DNA]</scope>
    <source>
        <strain evidence="10 11">DSM 43889</strain>
    </source>
</reference>
<evidence type="ECO:0000256" key="6">
    <source>
        <dbReference type="ARBA" id="ARBA00022679"/>
    </source>
</evidence>
<dbReference type="PROSITE" id="PS51350">
    <property type="entry name" value="PTS_HPR_DOM"/>
    <property type="match status" value="1"/>
</dbReference>
<dbReference type="SUPFAM" id="SSF53062">
    <property type="entry name" value="PTS system fructose IIA component-like"/>
    <property type="match status" value="1"/>
</dbReference>
<comment type="function">
    <text evidence="2">Component of the dihydroxyacetone kinase complex, which is responsible for the phosphoenolpyruvate (PEP)-dependent phosphorylation of dihydroxyacetone. DhaM serves as the phosphoryl donor. Is phosphorylated by phosphoenolpyruvate in an EI- and HPr-dependent reaction, and a phosphorelay system on histidine residues finally leads to phosphoryl transfer to DhaL and dihydroxyacetone.</text>
</comment>
<dbReference type="NCBIfam" id="TIGR02364">
    <property type="entry name" value="dha_pts"/>
    <property type="match status" value="1"/>
</dbReference>
<evidence type="ECO:0000313" key="11">
    <source>
        <dbReference type="Proteomes" id="UP000791080"/>
    </source>
</evidence>
<evidence type="ECO:0000256" key="5">
    <source>
        <dbReference type="ARBA" id="ARBA00020422"/>
    </source>
</evidence>
<dbReference type="Gene3D" id="3.40.50.510">
    <property type="entry name" value="Phosphotransferase system, mannose-type IIA component"/>
    <property type="match status" value="1"/>
</dbReference>
<accession>A0ABT1JND9</accession>
<dbReference type="Pfam" id="PF03610">
    <property type="entry name" value="EIIA-man"/>
    <property type="match status" value="1"/>
</dbReference>
<evidence type="ECO:0000256" key="1">
    <source>
        <dbReference type="ARBA" id="ARBA00001113"/>
    </source>
</evidence>
<dbReference type="RefSeq" id="WP_026418605.1">
    <property type="nucleotide sequence ID" value="NZ_AUBJ02000001.1"/>
</dbReference>
<dbReference type="CDD" id="cd00367">
    <property type="entry name" value="PTS-HPr_like"/>
    <property type="match status" value="1"/>
</dbReference>
<dbReference type="InterPro" id="IPR035895">
    <property type="entry name" value="HPr-like_sf"/>
</dbReference>
<dbReference type="InterPro" id="IPR001020">
    <property type="entry name" value="PTS_HPr_His_P_site"/>
</dbReference>
<gene>
    <name evidence="10" type="ORF">G443_004315</name>
</gene>
<evidence type="ECO:0000313" key="10">
    <source>
        <dbReference type="EMBL" id="MCP2334045.1"/>
    </source>
</evidence>
<sequence length="233" mass="23129">MRVAVVLVSHSRALAEGLAELAGQMAPDVRLEAVGGLPGGGLGTDFDAVSTAVADADQGAGLVVLYDLGSARMTAELAAESVGDPDRVLLVDAPFVEGAVAAAVAAQNGGELATVGAAAVAAAPGPEARGPALTGPAAEGAVETAEVRAETFVLRNEVGLHARPAALLTRSIAGLDADVRVRFGDGEVDAASVLALMGLGAGRGDTVTVSATGPDAETALRRVTDLVERNFDE</sequence>
<evidence type="ECO:0000256" key="2">
    <source>
        <dbReference type="ARBA" id="ARBA00002788"/>
    </source>
</evidence>
<evidence type="ECO:0000259" key="9">
    <source>
        <dbReference type="PROSITE" id="PS51350"/>
    </source>
</evidence>
<feature type="domain" description="HPr" evidence="9">
    <location>
        <begin position="146"/>
        <end position="233"/>
    </location>
</feature>
<dbReference type="PROSITE" id="PS51096">
    <property type="entry name" value="PTS_EIIA_TYPE_4"/>
    <property type="match status" value="1"/>
</dbReference>
<evidence type="ECO:0000256" key="7">
    <source>
        <dbReference type="ARBA" id="ARBA00046577"/>
    </source>
</evidence>
<organism evidence="10 11">
    <name type="scientific">Actinoalloteichus caeruleus DSM 43889</name>
    <dbReference type="NCBI Taxonomy" id="1120930"/>
    <lineage>
        <taxon>Bacteria</taxon>
        <taxon>Bacillati</taxon>
        <taxon>Actinomycetota</taxon>
        <taxon>Actinomycetes</taxon>
        <taxon>Pseudonocardiales</taxon>
        <taxon>Pseudonocardiaceae</taxon>
        <taxon>Actinoalloteichus</taxon>
        <taxon>Actinoalloteichus cyanogriseus</taxon>
    </lineage>
</organism>
<evidence type="ECO:0000256" key="4">
    <source>
        <dbReference type="ARBA" id="ARBA00012095"/>
    </source>
</evidence>
<dbReference type="Pfam" id="PF00381">
    <property type="entry name" value="PTS-HPr"/>
    <property type="match status" value="1"/>
</dbReference>
<keyword evidence="6" id="KW-0808">Transferase</keyword>
<proteinExistence type="predicted"/>
<dbReference type="InterPro" id="IPR000032">
    <property type="entry name" value="HPr-like"/>
</dbReference>
<dbReference type="InterPro" id="IPR036662">
    <property type="entry name" value="PTS_EIIA_man-typ_sf"/>
</dbReference>
<dbReference type="EMBL" id="AUBJ02000001">
    <property type="protein sequence ID" value="MCP2334045.1"/>
    <property type="molecule type" value="Genomic_DNA"/>
</dbReference>
<dbReference type="InterPro" id="IPR012844">
    <property type="entry name" value="DhaM_N"/>
</dbReference>
<dbReference type="EC" id="2.7.1.121" evidence="4"/>
<comment type="function">
    <text evidence="3">General (non sugar-specific) component of the phosphoenolpyruvate-dependent sugar phosphotransferase system (sugar PTS). This major carbohydrate active-transport system catalyzes the phosphorylation of incoming sugar substrates concomitantly with their translocation across the cell membrane. The phosphoryl group from phosphoenolpyruvate (PEP) is transferred to the phosphoryl carrier protein HPr by enzyme I. Phospho-HPr then transfers it to the PTS EIIA domain.</text>
</comment>
<dbReference type="InterPro" id="IPR039643">
    <property type="entry name" value="DhaM"/>
</dbReference>
<protein>
    <recommendedName>
        <fullName evidence="5">Phosphocarrier protein HPr</fullName>
        <ecNumber evidence="4">2.7.1.121</ecNumber>
    </recommendedName>
</protein>
<comment type="caution">
    <text evidence="10">The sequence shown here is derived from an EMBL/GenBank/DDBJ whole genome shotgun (WGS) entry which is preliminary data.</text>
</comment>